<dbReference type="SUPFAM" id="SSF54631">
    <property type="entry name" value="CBS-domain pair"/>
    <property type="match status" value="1"/>
</dbReference>
<comment type="cofactor">
    <cofactor evidence="1 11">
        <name>pyridoxal 5'-phosphate</name>
        <dbReference type="ChEBI" id="CHEBI:597326"/>
    </cofactor>
</comment>
<dbReference type="SUPFAM" id="SSF53686">
    <property type="entry name" value="Tryptophan synthase beta subunit-like PLP-dependent enzymes"/>
    <property type="match status" value="1"/>
</dbReference>
<evidence type="ECO:0000256" key="3">
    <source>
        <dbReference type="ARBA" id="ARBA00007103"/>
    </source>
</evidence>
<keyword evidence="11" id="KW-0028">Amino-acid biosynthesis</keyword>
<dbReference type="Gene3D" id="3.10.580.10">
    <property type="entry name" value="CBS-domain"/>
    <property type="match status" value="1"/>
</dbReference>
<dbReference type="EMBL" id="MCGE01000006">
    <property type="protein sequence ID" value="ORZ20728.1"/>
    <property type="molecule type" value="Genomic_DNA"/>
</dbReference>
<dbReference type="Gene3D" id="3.40.50.1100">
    <property type="match status" value="2"/>
</dbReference>
<evidence type="ECO:0000313" key="13">
    <source>
        <dbReference type="EMBL" id="ORZ20728.1"/>
    </source>
</evidence>
<keyword evidence="14" id="KW-1185">Reference proteome</keyword>
<dbReference type="InterPro" id="IPR000644">
    <property type="entry name" value="CBS_dom"/>
</dbReference>
<dbReference type="NCBIfam" id="TIGR01137">
    <property type="entry name" value="cysta_beta"/>
    <property type="match status" value="1"/>
</dbReference>
<dbReference type="UniPathway" id="UPA00136">
    <property type="reaction ID" value="UER00201"/>
</dbReference>
<comment type="similarity">
    <text evidence="3 11">Belongs to the cysteine synthase/cystathionine beta-synthase family.</text>
</comment>
<evidence type="ECO:0000256" key="9">
    <source>
        <dbReference type="ARBA" id="ARBA00047490"/>
    </source>
</evidence>
<dbReference type="InterPro" id="IPR046342">
    <property type="entry name" value="CBS_dom_sf"/>
</dbReference>
<evidence type="ECO:0000256" key="5">
    <source>
        <dbReference type="ARBA" id="ARBA00022898"/>
    </source>
</evidence>
<dbReference type="Pfam" id="PF00571">
    <property type="entry name" value="CBS"/>
    <property type="match status" value="1"/>
</dbReference>
<dbReference type="InterPro" id="IPR005857">
    <property type="entry name" value="Cysta_beta_synth"/>
</dbReference>
<comment type="pathway">
    <text evidence="2">Amino-acid biosynthesis; L-cysteine biosynthesis; L-cysteine from L-homocysteine and L-serine: step 1/2.</text>
</comment>
<reference evidence="13 14" key="1">
    <citation type="submission" date="2016-07" db="EMBL/GenBank/DDBJ databases">
        <title>Pervasive Adenine N6-methylation of Active Genes in Fungi.</title>
        <authorList>
            <consortium name="DOE Joint Genome Institute"/>
            <person name="Mondo S.J."/>
            <person name="Dannebaum R.O."/>
            <person name="Kuo R.C."/>
            <person name="Labutti K."/>
            <person name="Haridas S."/>
            <person name="Kuo A."/>
            <person name="Salamov A."/>
            <person name="Ahrendt S.R."/>
            <person name="Lipzen A."/>
            <person name="Sullivan W."/>
            <person name="Andreopoulos W.B."/>
            <person name="Clum A."/>
            <person name="Lindquist E."/>
            <person name="Daum C."/>
            <person name="Ramamoorthy G.K."/>
            <person name="Gryganskyi A."/>
            <person name="Culley D."/>
            <person name="Magnuson J.K."/>
            <person name="James T.Y."/>
            <person name="O'Malley M.A."/>
            <person name="Stajich J.E."/>
            <person name="Spatafora J.W."/>
            <person name="Visel A."/>
            <person name="Grigoriev I.V."/>
        </authorList>
    </citation>
    <scope>NUCLEOTIDE SEQUENCE [LARGE SCALE GENOMIC DNA]</scope>
    <source>
        <strain evidence="13 14">NRRL 1336</strain>
    </source>
</reference>
<evidence type="ECO:0000313" key="14">
    <source>
        <dbReference type="Proteomes" id="UP000193560"/>
    </source>
</evidence>
<evidence type="ECO:0000256" key="2">
    <source>
        <dbReference type="ARBA" id="ARBA00005003"/>
    </source>
</evidence>
<keyword evidence="5 11" id="KW-0663">Pyridoxal phosphate</keyword>
<proteinExistence type="inferred from homology"/>
<keyword evidence="11" id="KW-0198">Cysteine biosynthesis</keyword>
<keyword evidence="7 11" id="KW-0456">Lyase</keyword>
<comment type="caution">
    <text evidence="13">The sequence shown here is derived from an EMBL/GenBank/DDBJ whole genome shotgun (WGS) entry which is preliminary data.</text>
</comment>
<dbReference type="SMART" id="SM00116">
    <property type="entry name" value="CBS"/>
    <property type="match status" value="1"/>
</dbReference>
<dbReference type="CDD" id="cd01561">
    <property type="entry name" value="CBS_like"/>
    <property type="match status" value="1"/>
</dbReference>
<protein>
    <recommendedName>
        <fullName evidence="8 11">Cystathionine beta-synthase</fullName>
        <ecNumber evidence="4 11">4.2.1.22</ecNumber>
    </recommendedName>
</protein>
<dbReference type="STRING" id="90262.A0A1X2IR48"/>
<dbReference type="PROSITE" id="PS51371">
    <property type="entry name" value="CBS"/>
    <property type="match status" value="1"/>
</dbReference>
<dbReference type="InterPro" id="IPR001216">
    <property type="entry name" value="P-phosphate_BS"/>
</dbReference>
<evidence type="ECO:0000256" key="1">
    <source>
        <dbReference type="ARBA" id="ARBA00001933"/>
    </source>
</evidence>
<evidence type="ECO:0000259" key="12">
    <source>
        <dbReference type="PROSITE" id="PS51371"/>
    </source>
</evidence>
<dbReference type="AlphaFoldDB" id="A0A1X2IR48"/>
<keyword evidence="6 10" id="KW-0129">CBS domain</keyword>
<dbReference type="PANTHER" id="PTHR10314">
    <property type="entry name" value="CYSTATHIONINE BETA-SYNTHASE"/>
    <property type="match status" value="1"/>
</dbReference>
<organism evidence="13 14">
    <name type="scientific">Absidia repens</name>
    <dbReference type="NCBI Taxonomy" id="90262"/>
    <lineage>
        <taxon>Eukaryota</taxon>
        <taxon>Fungi</taxon>
        <taxon>Fungi incertae sedis</taxon>
        <taxon>Mucoromycota</taxon>
        <taxon>Mucoromycotina</taxon>
        <taxon>Mucoromycetes</taxon>
        <taxon>Mucorales</taxon>
        <taxon>Cunninghamellaceae</taxon>
        <taxon>Absidia</taxon>
    </lineage>
</organism>
<evidence type="ECO:0000256" key="6">
    <source>
        <dbReference type="ARBA" id="ARBA00023122"/>
    </source>
</evidence>
<feature type="domain" description="CBS" evidence="12">
    <location>
        <begin position="367"/>
        <end position="424"/>
    </location>
</feature>
<evidence type="ECO:0000256" key="11">
    <source>
        <dbReference type="RuleBase" id="RU361204"/>
    </source>
</evidence>
<comment type="catalytic activity">
    <reaction evidence="9 11">
        <text>L-homocysteine + L-serine = L,L-cystathionine + H2O</text>
        <dbReference type="Rhea" id="RHEA:10112"/>
        <dbReference type="ChEBI" id="CHEBI:15377"/>
        <dbReference type="ChEBI" id="CHEBI:33384"/>
        <dbReference type="ChEBI" id="CHEBI:58161"/>
        <dbReference type="ChEBI" id="CHEBI:58199"/>
        <dbReference type="EC" id="4.2.1.22"/>
    </reaction>
</comment>
<dbReference type="InterPro" id="IPR001926">
    <property type="entry name" value="TrpB-like_PALP"/>
</dbReference>
<dbReference type="PROSITE" id="PS00901">
    <property type="entry name" value="CYS_SYNTHASE"/>
    <property type="match status" value="1"/>
</dbReference>
<dbReference type="Pfam" id="PF00291">
    <property type="entry name" value="PALP"/>
    <property type="match status" value="1"/>
</dbReference>
<sequence length="496" mass="53937">MVSHGFEQFNHIPVTSHPKIFNTILDNVGRTPLVRINKIAKEEGLKCELLAKCEFFNAGGSVKDRIAVRMIEEAEKAGTITPGVSTIIEPTSGNTGIGLALAAAVKGYRVIITLPEKMSQEKVDVLKALGAEIIRTPTEAAWDAPESHISIAKKLRDEIPNAVILDQYGNPYNPIAHYDTTAEEILAACDGKLDMLVAGAGTGGTITGLAAKIKEKCPTCKIVGVDPIGSILAQPESLNTEGGSYQVEGIGYDFIPDVLQRSLVDQWVKSEDKPSLLMSRRLIREEGLLCGGSSGTSMYAACQAAKELKEGQRCVVILPDSVRNYMTKFLNDDWMRSKGFTDEKFEAQSFEKKAEAEFDGAVVRNLGLTQAVSVDGETTCREAIEMMEQNGFDQLPVTAGPHQRLRGLVTMGNILSRISSGKAKPSSSVSQVMFKFVNGTKHFEEITVDTPLDKLTRFFETNSSALVTEKSGDVLKVKHVVTKVDLLSYLVKHVKA</sequence>
<dbReference type="FunFam" id="3.40.50.1100:FF:000118">
    <property type="entry name" value="Related to CYS4-cystathionine beta-synthase"/>
    <property type="match status" value="1"/>
</dbReference>
<dbReference type="GO" id="GO:0006535">
    <property type="term" value="P:cysteine biosynthetic process from serine"/>
    <property type="evidence" value="ECO:0007669"/>
    <property type="project" value="UniProtKB-UniRule"/>
</dbReference>
<dbReference type="OrthoDB" id="728at2759"/>
<gene>
    <name evidence="13" type="ORF">BCR42DRAFT_370634</name>
</gene>
<dbReference type="InterPro" id="IPR036052">
    <property type="entry name" value="TrpB-like_PALP_sf"/>
</dbReference>
<dbReference type="EC" id="4.2.1.22" evidence="4 11"/>
<evidence type="ECO:0000256" key="10">
    <source>
        <dbReference type="PROSITE-ProRule" id="PRU00703"/>
    </source>
</evidence>
<dbReference type="Proteomes" id="UP000193560">
    <property type="component" value="Unassembled WGS sequence"/>
</dbReference>
<dbReference type="CDD" id="cd04608">
    <property type="entry name" value="CBS_pair_CBS"/>
    <property type="match status" value="1"/>
</dbReference>
<name>A0A1X2IR48_9FUNG</name>
<dbReference type="GO" id="GO:0005737">
    <property type="term" value="C:cytoplasm"/>
    <property type="evidence" value="ECO:0007669"/>
    <property type="project" value="InterPro"/>
</dbReference>
<dbReference type="InterPro" id="IPR046353">
    <property type="entry name" value="CBS_C"/>
</dbReference>
<dbReference type="GO" id="GO:0004122">
    <property type="term" value="F:cystathionine beta-synthase activity"/>
    <property type="evidence" value="ECO:0007669"/>
    <property type="project" value="UniProtKB-UniRule"/>
</dbReference>
<evidence type="ECO:0000256" key="7">
    <source>
        <dbReference type="ARBA" id="ARBA00023239"/>
    </source>
</evidence>
<evidence type="ECO:0000256" key="8">
    <source>
        <dbReference type="ARBA" id="ARBA00026192"/>
    </source>
</evidence>
<evidence type="ECO:0000256" key="4">
    <source>
        <dbReference type="ARBA" id="ARBA00012041"/>
    </source>
</evidence>
<accession>A0A1X2IR48</accession>
<dbReference type="FunFam" id="3.40.50.1100:FF:000003">
    <property type="entry name" value="Cystathionine beta-synthase"/>
    <property type="match status" value="1"/>
</dbReference>
<dbReference type="InterPro" id="IPR050214">
    <property type="entry name" value="Cys_Synth/Cystath_Beta-Synth"/>
</dbReference>
<dbReference type="GO" id="GO:0019343">
    <property type="term" value="P:cysteine biosynthetic process via cystathionine"/>
    <property type="evidence" value="ECO:0007669"/>
    <property type="project" value="UniProtKB-UniRule"/>
</dbReference>